<dbReference type="NCBIfam" id="TIGR03506">
    <property type="entry name" value="FlgEFG_subfam"/>
    <property type="match status" value="1"/>
</dbReference>
<organism evidence="7 8">
    <name type="scientific">Halobacillus dabanensis</name>
    <dbReference type="NCBI Taxonomy" id="240302"/>
    <lineage>
        <taxon>Bacteria</taxon>
        <taxon>Bacillati</taxon>
        <taxon>Bacillota</taxon>
        <taxon>Bacilli</taxon>
        <taxon>Bacillales</taxon>
        <taxon>Bacillaceae</taxon>
        <taxon>Halobacillus</taxon>
    </lineage>
</organism>
<dbReference type="Proteomes" id="UP000183557">
    <property type="component" value="Unassembled WGS sequence"/>
</dbReference>
<dbReference type="PANTHER" id="PTHR30435:SF19">
    <property type="entry name" value="FLAGELLAR BASAL-BODY ROD PROTEIN FLGG"/>
    <property type="match status" value="1"/>
</dbReference>
<dbReference type="Pfam" id="PF00460">
    <property type="entry name" value="Flg_bb_rod"/>
    <property type="match status" value="1"/>
</dbReference>
<dbReference type="GO" id="GO:0009425">
    <property type="term" value="C:bacterial-type flagellum basal body"/>
    <property type="evidence" value="ECO:0007669"/>
    <property type="project" value="UniProtKB-SubCell"/>
</dbReference>
<feature type="compositionally biased region" description="Polar residues" evidence="3">
    <location>
        <begin position="53"/>
        <end position="62"/>
    </location>
</feature>
<evidence type="ECO:0000256" key="1">
    <source>
        <dbReference type="ARBA" id="ARBA00009677"/>
    </source>
</evidence>
<dbReference type="InterPro" id="IPR053967">
    <property type="entry name" value="LlgE_F_G-like_D1"/>
</dbReference>
<dbReference type="EMBL" id="FOSB01000008">
    <property type="protein sequence ID" value="SFK15790.1"/>
    <property type="molecule type" value="Genomic_DNA"/>
</dbReference>
<feature type="region of interest" description="Disordered" evidence="3">
    <location>
        <begin position="53"/>
        <end position="72"/>
    </location>
</feature>
<keyword evidence="7" id="KW-0969">Cilium</keyword>
<feature type="domain" description="Flagellar basal body rod protein N-terminal" evidence="4">
    <location>
        <begin position="12"/>
        <end position="35"/>
    </location>
</feature>
<dbReference type="InterPro" id="IPR020013">
    <property type="entry name" value="Flagellar_FlgE/F/G"/>
</dbReference>
<evidence type="ECO:0000259" key="6">
    <source>
        <dbReference type="Pfam" id="PF22692"/>
    </source>
</evidence>
<comment type="similarity">
    <text evidence="1 2">Belongs to the flagella basal body rod proteins family.</text>
</comment>
<feature type="domain" description="Flagellar hook protein FlgE/F/G-like D1" evidence="6">
    <location>
        <begin position="109"/>
        <end position="171"/>
    </location>
</feature>
<reference evidence="8" key="1">
    <citation type="submission" date="2016-10" db="EMBL/GenBank/DDBJ databases">
        <authorList>
            <person name="Varghese N."/>
            <person name="Submissions S."/>
        </authorList>
    </citation>
    <scope>NUCLEOTIDE SEQUENCE [LARGE SCALE GENOMIC DNA]</scope>
    <source>
        <strain evidence="8">CGMCC 1.3704</strain>
    </source>
</reference>
<keyword evidence="2" id="KW-0975">Bacterial flagellum</keyword>
<dbReference type="OrthoDB" id="9804559at2"/>
<dbReference type="Pfam" id="PF22692">
    <property type="entry name" value="LlgE_F_G_D1"/>
    <property type="match status" value="1"/>
</dbReference>
<dbReference type="GO" id="GO:0071978">
    <property type="term" value="P:bacterial-type flagellum-dependent swarming motility"/>
    <property type="evidence" value="ECO:0007669"/>
    <property type="project" value="TreeGrafter"/>
</dbReference>
<evidence type="ECO:0000313" key="7">
    <source>
        <dbReference type="EMBL" id="SFK15790.1"/>
    </source>
</evidence>
<dbReference type="RefSeq" id="WP_075037318.1">
    <property type="nucleotide sequence ID" value="NZ_FOSB01000008.1"/>
</dbReference>
<dbReference type="PROSITE" id="PS00588">
    <property type="entry name" value="FLAGELLA_BB_ROD"/>
    <property type="match status" value="1"/>
</dbReference>
<comment type="subcellular location">
    <subcellularLocation>
        <location evidence="2">Bacterial flagellum basal body</location>
    </subcellularLocation>
</comment>
<dbReference type="STRING" id="240302.BN982_01130"/>
<evidence type="ECO:0000313" key="8">
    <source>
        <dbReference type="Proteomes" id="UP000183557"/>
    </source>
</evidence>
<keyword evidence="8" id="KW-1185">Reference proteome</keyword>
<dbReference type="InterPro" id="IPR010930">
    <property type="entry name" value="Flg_bb/hook_C_dom"/>
</dbReference>
<name>A0A1I3X888_HALDA</name>
<gene>
    <name evidence="7" type="ORF">SAMN04487936_10858</name>
</gene>
<dbReference type="AlphaFoldDB" id="A0A1I3X888"/>
<evidence type="ECO:0000256" key="3">
    <source>
        <dbReference type="SAM" id="MobiDB-lite"/>
    </source>
</evidence>
<accession>A0A1I3X888</accession>
<dbReference type="PANTHER" id="PTHR30435">
    <property type="entry name" value="FLAGELLAR PROTEIN"/>
    <property type="match status" value="1"/>
</dbReference>
<evidence type="ECO:0000259" key="5">
    <source>
        <dbReference type="Pfam" id="PF06429"/>
    </source>
</evidence>
<proteinExistence type="inferred from homology"/>
<evidence type="ECO:0000259" key="4">
    <source>
        <dbReference type="Pfam" id="PF00460"/>
    </source>
</evidence>
<feature type="domain" description="Flagellar basal-body/hook protein C-terminal" evidence="5">
    <location>
        <begin position="228"/>
        <end position="271"/>
    </location>
</feature>
<evidence type="ECO:0000256" key="2">
    <source>
        <dbReference type="RuleBase" id="RU362116"/>
    </source>
</evidence>
<keyword evidence="7" id="KW-0966">Cell projection</keyword>
<dbReference type="SUPFAM" id="SSF117143">
    <property type="entry name" value="Flagellar hook protein flgE"/>
    <property type="match status" value="1"/>
</dbReference>
<dbReference type="InterPro" id="IPR019776">
    <property type="entry name" value="Flagellar_basal_body_rod_CS"/>
</dbReference>
<dbReference type="InterPro" id="IPR001444">
    <property type="entry name" value="Flag_bb_rod_N"/>
</dbReference>
<dbReference type="Pfam" id="PF06429">
    <property type="entry name" value="Flg_bbr_C"/>
    <property type="match status" value="1"/>
</dbReference>
<sequence>MNRSMIQSAVTMGQLQKKLDVIGNNLSNSETTGYKSRNADFSSLLYQQIDNQSHQAAETGRSTPEGIRIGSGARLGHTNIDLTQGSLQNTGRDLDVALLEDNHLFELRVTTEAGEETHYTRAGNFYLNPVNDGRLMLTDANGHPVLGEDGENILLEDNMQHISIDSQGAILVTRGEEQFVEGRLNVTEAVRPRMLESVGDNRFRMPDGMDPQGVLEGVQQGDVHLQAKTLESSNVDISKQMTEMLMAQRAYQFNAKSISTGDQMMGLVSQLRS</sequence>
<protein>
    <submittedName>
        <fullName evidence="7">Flagellar basal-body rod protein FlgG</fullName>
    </submittedName>
</protein>
<keyword evidence="7" id="KW-0282">Flagellum</keyword>
<dbReference type="InterPro" id="IPR037925">
    <property type="entry name" value="FlgE/F/G-like"/>
</dbReference>